<organism evidence="2">
    <name type="scientific">Hordeum vulgare subsp. vulgare</name>
    <name type="common">Domesticated barley</name>
    <dbReference type="NCBI Taxonomy" id="112509"/>
    <lineage>
        <taxon>Eukaryota</taxon>
        <taxon>Viridiplantae</taxon>
        <taxon>Streptophyta</taxon>
        <taxon>Embryophyta</taxon>
        <taxon>Tracheophyta</taxon>
        <taxon>Spermatophyta</taxon>
        <taxon>Magnoliopsida</taxon>
        <taxon>Liliopsida</taxon>
        <taxon>Poales</taxon>
        <taxon>Poaceae</taxon>
        <taxon>BOP clade</taxon>
        <taxon>Pooideae</taxon>
        <taxon>Triticodae</taxon>
        <taxon>Triticeae</taxon>
        <taxon>Hordeinae</taxon>
        <taxon>Hordeum</taxon>
    </lineage>
</organism>
<dbReference type="EMBL" id="AK373136">
    <property type="protein sequence ID" value="BAK04333.1"/>
    <property type="molecule type" value="mRNA"/>
</dbReference>
<protein>
    <submittedName>
        <fullName evidence="2">Predicted protein</fullName>
    </submittedName>
</protein>
<dbReference type="AlphaFoldDB" id="F2EAG1"/>
<feature type="region of interest" description="Disordered" evidence="1">
    <location>
        <begin position="1"/>
        <end position="49"/>
    </location>
</feature>
<evidence type="ECO:0000313" key="2">
    <source>
        <dbReference type="EMBL" id="BAK04333.1"/>
    </source>
</evidence>
<reference evidence="2" key="1">
    <citation type="journal article" date="2011" name="Plant Physiol.">
        <title>Comprehensive sequence analysis of 24,783 barley full-length cDNAs derived from 12 clone libraries.</title>
        <authorList>
            <person name="Matsumoto T."/>
            <person name="Tanaka T."/>
            <person name="Sakai H."/>
            <person name="Amano N."/>
            <person name="Kanamori H."/>
            <person name="Kurita K."/>
            <person name="Kikuta A."/>
            <person name="Kamiya K."/>
            <person name="Yamamoto M."/>
            <person name="Ikawa H."/>
            <person name="Fujii N."/>
            <person name="Hori K."/>
            <person name="Itoh T."/>
            <person name="Sato K."/>
        </authorList>
    </citation>
    <scope>NUCLEOTIDE SEQUENCE</scope>
    <source>
        <tissue evidence="2">Flower</tissue>
    </source>
</reference>
<name>F2EAG1_HORVV</name>
<evidence type="ECO:0000256" key="1">
    <source>
        <dbReference type="SAM" id="MobiDB-lite"/>
    </source>
</evidence>
<sequence>MCGWSAAAEPQRRNDGWSGSTEPQRRDGGWSGTAEPQRRGNGWSGRQGRGCWALGEWISRDERREMRVAVIAGRGGGVWRQRRIFWGVVGDLHANGNNNGA</sequence>
<proteinExistence type="evidence at transcript level"/>
<accession>F2EAG1</accession>